<comment type="caution">
    <text evidence="7">The sequence shown here is derived from an EMBL/GenBank/DDBJ whole genome shotgun (WGS) entry which is preliminary data.</text>
</comment>
<dbReference type="GO" id="GO:0006629">
    <property type="term" value="P:lipid metabolic process"/>
    <property type="evidence" value="ECO:0007669"/>
    <property type="project" value="UniProtKB-KW"/>
</dbReference>
<evidence type="ECO:0000256" key="2">
    <source>
        <dbReference type="ARBA" id="ARBA00022525"/>
    </source>
</evidence>
<evidence type="ECO:0000313" key="8">
    <source>
        <dbReference type="Proteomes" id="UP000825935"/>
    </source>
</evidence>
<dbReference type="InterPro" id="IPR029058">
    <property type="entry name" value="AB_hydrolase_fold"/>
</dbReference>
<sequence>MSILSEFVSIAVCCSELSVSAFIHATYAVSILSSAVIADVREFIYSGTVRKFSTLIAFKEAIGTETNSDMENDFDDTLYSAEARPPICEGHDDAPIVLVHGIFGFGKGKMGKLSYWAGAEEKDDRILVPDLGPLTSIHDRARELFYFLKGGRVDYGLQHSLSAGHCRYGRLYKSGHYEKWNDHHPVHFVCHSAGAQVVRVLQQMLADKKFEGYEESTNADWILSLTSLSGVLNGCTRIYLDGINPEDGQSLLTVSLLQLLRVGVIIYEWLDIPFLKQYYSFGFDHFNLSWRKIGLCGLMKGLLFETGPFKSHDWICPDLSIQSALKYNRHLQTFPNTFYFSYATQMTKKLLGFTVPSSIISIHPLLCMRAFQMCQWKHPAHAPLPYHGYRDEDWHDNDGALNTISMLYPAFPTSHPHCHLGLDYKHGQSLQPGIWYYTLIEGDHIFFIIARERAGVHFDLLYTTIFQRCRKQMQRITPSAILLEVI</sequence>
<dbReference type="OrthoDB" id="206848at2759"/>
<evidence type="ECO:0000256" key="5">
    <source>
        <dbReference type="ARBA" id="ARBA00023098"/>
    </source>
</evidence>
<keyword evidence="5" id="KW-0443">Lipid metabolism</keyword>
<dbReference type="Proteomes" id="UP000825935">
    <property type="component" value="Chromosome 10"/>
</dbReference>
<feature type="domain" description="Lipase-like C-terminal" evidence="6">
    <location>
        <begin position="93"/>
        <end position="209"/>
    </location>
</feature>
<dbReference type="GO" id="GO:0016787">
    <property type="term" value="F:hydrolase activity"/>
    <property type="evidence" value="ECO:0007669"/>
    <property type="project" value="UniProtKB-KW"/>
</dbReference>
<dbReference type="AlphaFoldDB" id="A0A8T2U2D2"/>
<dbReference type="OMA" id="QWGLKKN"/>
<organism evidence="7 8">
    <name type="scientific">Ceratopteris richardii</name>
    <name type="common">Triangle waterfern</name>
    <dbReference type="NCBI Taxonomy" id="49495"/>
    <lineage>
        <taxon>Eukaryota</taxon>
        <taxon>Viridiplantae</taxon>
        <taxon>Streptophyta</taxon>
        <taxon>Embryophyta</taxon>
        <taxon>Tracheophyta</taxon>
        <taxon>Polypodiopsida</taxon>
        <taxon>Polypodiidae</taxon>
        <taxon>Polypodiales</taxon>
        <taxon>Pteridineae</taxon>
        <taxon>Pteridaceae</taxon>
        <taxon>Parkerioideae</taxon>
        <taxon>Ceratopteris</taxon>
    </lineage>
</organism>
<evidence type="ECO:0000256" key="4">
    <source>
        <dbReference type="ARBA" id="ARBA00022801"/>
    </source>
</evidence>
<keyword evidence="3" id="KW-0732">Signal</keyword>
<keyword evidence="8" id="KW-1185">Reference proteome</keyword>
<dbReference type="SUPFAM" id="SSF53474">
    <property type="entry name" value="alpha/beta-Hydrolases"/>
    <property type="match status" value="1"/>
</dbReference>
<dbReference type="Pfam" id="PF24708">
    <property type="entry name" value="Lip_C"/>
    <property type="match status" value="1"/>
</dbReference>
<keyword evidence="2" id="KW-0964">Secreted</keyword>
<dbReference type="Gene3D" id="3.40.50.1820">
    <property type="entry name" value="alpha/beta hydrolase"/>
    <property type="match status" value="1"/>
</dbReference>
<dbReference type="InterPro" id="IPR056304">
    <property type="entry name" value="Lip-like_C"/>
</dbReference>
<reference evidence="7" key="1">
    <citation type="submission" date="2021-08" db="EMBL/GenBank/DDBJ databases">
        <title>WGS assembly of Ceratopteris richardii.</title>
        <authorList>
            <person name="Marchant D.B."/>
            <person name="Chen G."/>
            <person name="Jenkins J."/>
            <person name="Shu S."/>
            <person name="Leebens-Mack J."/>
            <person name="Grimwood J."/>
            <person name="Schmutz J."/>
            <person name="Soltis P."/>
            <person name="Soltis D."/>
            <person name="Chen Z.-H."/>
        </authorList>
    </citation>
    <scope>NUCLEOTIDE SEQUENCE</scope>
    <source>
        <strain evidence="7">Whitten #5841</strain>
        <tissue evidence="7">Leaf</tissue>
    </source>
</reference>
<keyword evidence="4" id="KW-0378">Hydrolase</keyword>
<evidence type="ECO:0000313" key="7">
    <source>
        <dbReference type="EMBL" id="KAH7428066.1"/>
    </source>
</evidence>
<comment type="subcellular location">
    <subcellularLocation>
        <location evidence="1">Secreted</location>
    </subcellularLocation>
</comment>
<evidence type="ECO:0000256" key="1">
    <source>
        <dbReference type="ARBA" id="ARBA00004613"/>
    </source>
</evidence>
<proteinExistence type="predicted"/>
<protein>
    <recommendedName>
        <fullName evidence="6">Lipase-like C-terminal domain-containing protein</fullName>
    </recommendedName>
</protein>
<accession>A0A8T2U2D2</accession>
<dbReference type="EMBL" id="CM035415">
    <property type="protein sequence ID" value="KAH7428066.1"/>
    <property type="molecule type" value="Genomic_DNA"/>
</dbReference>
<gene>
    <name evidence="7" type="ORF">KP509_10G074100</name>
</gene>
<name>A0A8T2U2D2_CERRI</name>
<dbReference type="PANTHER" id="PTHR34043:SF3">
    <property type="entry name" value="ALPHA_BETA-HYDROLASES SUPERFAMILY PROTEIN"/>
    <property type="match status" value="1"/>
</dbReference>
<dbReference type="GO" id="GO:0005576">
    <property type="term" value="C:extracellular region"/>
    <property type="evidence" value="ECO:0007669"/>
    <property type="project" value="UniProtKB-SubCell"/>
</dbReference>
<evidence type="ECO:0000256" key="3">
    <source>
        <dbReference type="ARBA" id="ARBA00022729"/>
    </source>
</evidence>
<dbReference type="PANTHER" id="PTHR34043">
    <property type="entry name" value="ALPHA/BETA-HYDROLASES SUPERFAMILY PROTEIN"/>
    <property type="match status" value="1"/>
</dbReference>
<evidence type="ECO:0000259" key="6">
    <source>
        <dbReference type="Pfam" id="PF24708"/>
    </source>
</evidence>